<evidence type="ECO:0000259" key="3">
    <source>
        <dbReference type="PROSITE" id="PS50206"/>
    </source>
</evidence>
<dbReference type="SUPFAM" id="SSF52821">
    <property type="entry name" value="Rhodanese/Cell cycle control phosphatase"/>
    <property type="match status" value="2"/>
</dbReference>
<accession>A0A2G5PEA6</accession>
<feature type="domain" description="Rhodanese" evidence="3">
    <location>
        <begin position="172"/>
        <end position="280"/>
    </location>
</feature>
<dbReference type="InterPro" id="IPR001307">
    <property type="entry name" value="Thiosulphate_STrfase_CS"/>
</dbReference>
<dbReference type="PANTHER" id="PTHR11364">
    <property type="entry name" value="THIOSULFATE SULFERTANSFERASE"/>
    <property type="match status" value="1"/>
</dbReference>
<protein>
    <submittedName>
        <fullName evidence="4">Sulfurtransferase</fullName>
    </submittedName>
</protein>
<proteinExistence type="predicted"/>
<evidence type="ECO:0000313" key="4">
    <source>
        <dbReference type="EMBL" id="PIB76363.1"/>
    </source>
</evidence>
<sequence>MDRRAKIAAVSWLITPTELNELPDPSPRVLDVRWKLTEPDGREAYRAGHIPGAVYVDLDAELSDHSRSGEGRHPLPSVETLQDAARRWGLNDGDSVVVYDDWHSQAAARCWWLLRAAGVADIRVLDGGYAAWTRAKLPVATGDESPAPGDITLSELDPDMFVDADGAAALAQDPDATLLDARATPRYRGDDEPMDPRAGHIPGAVSAPTSYNLSLDGSFRSATDLGHRFELLAHGPTAVYCGSGVTACHQILAMAVGGFDAKLFPGSWSQWSADPDRPIATGDAP</sequence>
<keyword evidence="2" id="KW-0677">Repeat</keyword>
<evidence type="ECO:0000256" key="1">
    <source>
        <dbReference type="ARBA" id="ARBA00022679"/>
    </source>
</evidence>
<reference evidence="4 5" key="1">
    <citation type="journal article" date="2017" name="Infect. Genet. Evol.">
        <title>The new phylogeny of the genus Mycobacterium: The old and the news.</title>
        <authorList>
            <person name="Tortoli E."/>
            <person name="Fedrizzi T."/>
            <person name="Meehan C.J."/>
            <person name="Trovato A."/>
            <person name="Grottola A."/>
            <person name="Giacobazzi E."/>
            <person name="Serpini G.F."/>
            <person name="Tagliazucchi S."/>
            <person name="Fabio A."/>
            <person name="Bettua C."/>
            <person name="Bertorelli R."/>
            <person name="Frascaro F."/>
            <person name="De Sanctis V."/>
            <person name="Pecorari M."/>
            <person name="Jousson O."/>
            <person name="Segata N."/>
            <person name="Cirillo D.M."/>
        </authorList>
    </citation>
    <scope>NUCLEOTIDE SEQUENCE [LARGE SCALE GENOMIC DNA]</scope>
    <source>
        <strain evidence="4 5">CIP1034565</strain>
    </source>
</reference>
<dbReference type="AlphaFoldDB" id="A0A2G5PEA6"/>
<comment type="caution">
    <text evidence="4">The sequence shown here is derived from an EMBL/GenBank/DDBJ whole genome shotgun (WGS) entry which is preliminary data.</text>
</comment>
<dbReference type="STRING" id="85968.GCA_900073015_00866"/>
<dbReference type="InterPro" id="IPR045078">
    <property type="entry name" value="TST/MPST-like"/>
</dbReference>
<dbReference type="PROSITE" id="PS00380">
    <property type="entry name" value="RHODANESE_1"/>
    <property type="match status" value="1"/>
</dbReference>
<dbReference type="PANTHER" id="PTHR11364:SF27">
    <property type="entry name" value="SULFURTRANSFERASE"/>
    <property type="match status" value="1"/>
</dbReference>
<dbReference type="Gene3D" id="3.40.250.10">
    <property type="entry name" value="Rhodanese-like domain"/>
    <property type="match status" value="2"/>
</dbReference>
<dbReference type="CDD" id="cd01448">
    <property type="entry name" value="TST_Repeat_1"/>
    <property type="match status" value="1"/>
</dbReference>
<dbReference type="InterPro" id="IPR036873">
    <property type="entry name" value="Rhodanese-like_dom_sf"/>
</dbReference>
<dbReference type="InterPro" id="IPR001763">
    <property type="entry name" value="Rhodanese-like_dom"/>
</dbReference>
<gene>
    <name evidence="4" type="ORF">CQY22_006540</name>
</gene>
<dbReference type="Pfam" id="PF00581">
    <property type="entry name" value="Rhodanese"/>
    <property type="match status" value="2"/>
</dbReference>
<dbReference type="SMART" id="SM00450">
    <property type="entry name" value="RHOD"/>
    <property type="match status" value="2"/>
</dbReference>
<feature type="domain" description="Rhodanese" evidence="3">
    <location>
        <begin position="23"/>
        <end position="141"/>
    </location>
</feature>
<dbReference type="OrthoDB" id="9770030at2"/>
<keyword evidence="1 4" id="KW-0808">Transferase</keyword>
<evidence type="ECO:0000256" key="2">
    <source>
        <dbReference type="ARBA" id="ARBA00022737"/>
    </source>
</evidence>
<organism evidence="4 5">
    <name type="scientific">Mycolicibacterium brumae</name>
    <dbReference type="NCBI Taxonomy" id="85968"/>
    <lineage>
        <taxon>Bacteria</taxon>
        <taxon>Bacillati</taxon>
        <taxon>Actinomycetota</taxon>
        <taxon>Actinomycetes</taxon>
        <taxon>Mycobacteriales</taxon>
        <taxon>Mycobacteriaceae</taxon>
        <taxon>Mycolicibacterium</taxon>
    </lineage>
</organism>
<dbReference type="GO" id="GO:0004792">
    <property type="term" value="F:thiosulfate-cyanide sulfurtransferase activity"/>
    <property type="evidence" value="ECO:0007669"/>
    <property type="project" value="InterPro"/>
</dbReference>
<name>A0A2G5PEA6_9MYCO</name>
<evidence type="ECO:0000313" key="5">
    <source>
        <dbReference type="Proteomes" id="UP000230551"/>
    </source>
</evidence>
<dbReference type="Proteomes" id="UP000230551">
    <property type="component" value="Unassembled WGS sequence"/>
</dbReference>
<dbReference type="PROSITE" id="PS50206">
    <property type="entry name" value="RHODANESE_3"/>
    <property type="match status" value="2"/>
</dbReference>
<keyword evidence="5" id="KW-1185">Reference proteome</keyword>
<dbReference type="CDD" id="cd01449">
    <property type="entry name" value="TST_Repeat_2"/>
    <property type="match status" value="1"/>
</dbReference>
<dbReference type="EMBL" id="PDCN02000005">
    <property type="protein sequence ID" value="PIB76363.1"/>
    <property type="molecule type" value="Genomic_DNA"/>
</dbReference>